<evidence type="ECO:0000256" key="1">
    <source>
        <dbReference type="ARBA" id="ARBA00009943"/>
    </source>
</evidence>
<dbReference type="GO" id="GO:0016755">
    <property type="term" value="F:aminoacyltransferase activity"/>
    <property type="evidence" value="ECO:0007669"/>
    <property type="project" value="InterPro"/>
</dbReference>
<comment type="similarity">
    <text evidence="1">Belongs to the FemABX family.</text>
</comment>
<dbReference type="AlphaFoldDB" id="A0A0G1VIL2"/>
<dbReference type="GO" id="GO:0009252">
    <property type="term" value="P:peptidoglycan biosynthetic process"/>
    <property type="evidence" value="ECO:0007669"/>
    <property type="project" value="UniProtKB-KW"/>
</dbReference>
<evidence type="ECO:0000256" key="2">
    <source>
        <dbReference type="ARBA" id="ARBA00022679"/>
    </source>
</evidence>
<gene>
    <name evidence="7" type="ORF">UY40_C0004G0049</name>
</gene>
<dbReference type="EMBL" id="LCPW01000004">
    <property type="protein sequence ID" value="KKW06065.1"/>
    <property type="molecule type" value="Genomic_DNA"/>
</dbReference>
<evidence type="ECO:0000313" key="7">
    <source>
        <dbReference type="EMBL" id="KKW06065.1"/>
    </source>
</evidence>
<dbReference type="PROSITE" id="PS51191">
    <property type="entry name" value="FEMABX"/>
    <property type="match status" value="1"/>
</dbReference>
<dbReference type="GO" id="GO:0008360">
    <property type="term" value="P:regulation of cell shape"/>
    <property type="evidence" value="ECO:0007669"/>
    <property type="project" value="UniProtKB-KW"/>
</dbReference>
<keyword evidence="3" id="KW-0133">Cell shape</keyword>
<dbReference type="Gene3D" id="3.40.630.30">
    <property type="match status" value="1"/>
</dbReference>
<organism evidence="7 8">
    <name type="scientific">candidate division CPR1 bacterium GW2011_GWC1_49_13</name>
    <dbReference type="NCBI Taxonomy" id="1618342"/>
    <lineage>
        <taxon>Bacteria</taxon>
        <taxon>candidate division CPR1</taxon>
    </lineage>
</organism>
<accession>A0A0G1VIL2</accession>
<evidence type="ECO:0000256" key="5">
    <source>
        <dbReference type="ARBA" id="ARBA00023315"/>
    </source>
</evidence>
<dbReference type="InterPro" id="IPR003447">
    <property type="entry name" value="FEMABX"/>
</dbReference>
<name>A0A0G1VIL2_9BACT</name>
<dbReference type="STRING" id="1618342.UY40_C0004G0049"/>
<dbReference type="Proteomes" id="UP000034119">
    <property type="component" value="Unassembled WGS sequence"/>
</dbReference>
<evidence type="ECO:0000256" key="3">
    <source>
        <dbReference type="ARBA" id="ARBA00022960"/>
    </source>
</evidence>
<dbReference type="PANTHER" id="PTHR36174">
    <property type="entry name" value="LIPID II:GLYCINE GLYCYLTRANSFERASE"/>
    <property type="match status" value="1"/>
</dbReference>
<keyword evidence="6" id="KW-0961">Cell wall biogenesis/degradation</keyword>
<dbReference type="GO" id="GO:0071555">
    <property type="term" value="P:cell wall organization"/>
    <property type="evidence" value="ECO:0007669"/>
    <property type="project" value="UniProtKB-KW"/>
</dbReference>
<evidence type="ECO:0000313" key="8">
    <source>
        <dbReference type="Proteomes" id="UP000034119"/>
    </source>
</evidence>
<proteinExistence type="inferred from homology"/>
<comment type="caution">
    <text evidence="7">The sequence shown here is derived from an EMBL/GenBank/DDBJ whole genome shotgun (WGS) entry which is preliminary data.</text>
</comment>
<evidence type="ECO:0000256" key="6">
    <source>
        <dbReference type="ARBA" id="ARBA00023316"/>
    </source>
</evidence>
<sequence length="299" mass="34256">MVAVTSDLRQSTGWAKFLSSQGWEVADIDTNGKKAKAYVRKIPFLGSVVKIQRPLTVPSAKDINQFAKKHRALFVKLEPPLTQDSTALNKNGFEPDPSPNLPTKTIWLDLTEGHEDLWRRLSKDTRQSIRKTVGKLEIKDFKFGEKEFNKQLAHFYGLLAESGKRGGFWPTPLKELNQKSRAFGEDALLFLVFSSNQPLAGGLLFMAGETAFFHSIGSSREGQKKYAPYFLVWEIIKRLKVKYLDLEGIADPRFPQTKKWEGFTIFKRKWGGKEISYPKPLIKFYRWPIKLIFKIGELL</sequence>
<keyword evidence="2" id="KW-0808">Transferase</keyword>
<reference evidence="7 8" key="1">
    <citation type="journal article" date="2015" name="Nature">
        <title>rRNA introns, odd ribosomes, and small enigmatic genomes across a large radiation of phyla.</title>
        <authorList>
            <person name="Brown C.T."/>
            <person name="Hug L.A."/>
            <person name="Thomas B.C."/>
            <person name="Sharon I."/>
            <person name="Castelle C.J."/>
            <person name="Singh A."/>
            <person name="Wilkins M.J."/>
            <person name="Williams K.H."/>
            <person name="Banfield J.F."/>
        </authorList>
    </citation>
    <scope>NUCLEOTIDE SEQUENCE [LARGE SCALE GENOMIC DNA]</scope>
</reference>
<dbReference type="PANTHER" id="PTHR36174:SF1">
    <property type="entry name" value="LIPID II:GLYCINE GLYCYLTRANSFERASE"/>
    <property type="match status" value="1"/>
</dbReference>
<dbReference type="InterPro" id="IPR050644">
    <property type="entry name" value="PG_Glycine_Bridge_Synth"/>
</dbReference>
<dbReference type="InterPro" id="IPR016181">
    <property type="entry name" value="Acyl_CoA_acyltransferase"/>
</dbReference>
<keyword evidence="4" id="KW-0573">Peptidoglycan synthesis</keyword>
<evidence type="ECO:0000256" key="4">
    <source>
        <dbReference type="ARBA" id="ARBA00022984"/>
    </source>
</evidence>
<protein>
    <recommendedName>
        <fullName evidence="9">Methicillin resistance protein</fullName>
    </recommendedName>
</protein>
<keyword evidence="5" id="KW-0012">Acyltransferase</keyword>
<dbReference type="SUPFAM" id="SSF55729">
    <property type="entry name" value="Acyl-CoA N-acyltransferases (Nat)"/>
    <property type="match status" value="1"/>
</dbReference>
<evidence type="ECO:0008006" key="9">
    <source>
        <dbReference type="Google" id="ProtNLM"/>
    </source>
</evidence>